<gene>
    <name evidence="1" type="ORF">AWC38_SpisGene9044</name>
</gene>
<dbReference type="AlphaFoldDB" id="A0A2B4SA63"/>
<reference evidence="2" key="1">
    <citation type="journal article" date="2017" name="bioRxiv">
        <title>Comparative analysis of the genomes of Stylophora pistillata and Acropora digitifera provides evidence for extensive differences between species of corals.</title>
        <authorList>
            <person name="Voolstra C.R."/>
            <person name="Li Y."/>
            <person name="Liew Y.J."/>
            <person name="Baumgarten S."/>
            <person name="Zoccola D."/>
            <person name="Flot J.-F."/>
            <person name="Tambutte S."/>
            <person name="Allemand D."/>
            <person name="Aranda M."/>
        </authorList>
    </citation>
    <scope>NUCLEOTIDE SEQUENCE [LARGE SCALE GENOMIC DNA]</scope>
</reference>
<comment type="caution">
    <text evidence="1">The sequence shown here is derived from an EMBL/GenBank/DDBJ whole genome shotgun (WGS) entry which is preliminary data.</text>
</comment>
<accession>A0A2B4SA63</accession>
<dbReference type="EMBL" id="LSMT01000130">
    <property type="protein sequence ID" value="PFX26276.1"/>
    <property type="molecule type" value="Genomic_DNA"/>
</dbReference>
<dbReference type="CDD" id="cd22758">
    <property type="entry name" value="OTU_232R-like"/>
    <property type="match status" value="1"/>
</dbReference>
<dbReference type="Proteomes" id="UP000225706">
    <property type="component" value="Unassembled WGS sequence"/>
</dbReference>
<evidence type="ECO:0000313" key="1">
    <source>
        <dbReference type="EMBL" id="PFX26276.1"/>
    </source>
</evidence>
<protein>
    <submittedName>
        <fullName evidence="1">Uncharacterized protein</fullName>
    </submittedName>
</protein>
<dbReference type="Gene3D" id="3.90.70.80">
    <property type="match status" value="1"/>
</dbReference>
<evidence type="ECO:0000313" key="2">
    <source>
        <dbReference type="Proteomes" id="UP000225706"/>
    </source>
</evidence>
<keyword evidence="2" id="KW-1185">Reference proteome</keyword>
<proteinExistence type="predicted"/>
<name>A0A2B4SA63_STYPI</name>
<sequence length="180" mass="19692">MEKGDYGSPETLRDETVEYLESNPLDHDGFPLVELVPEYETWGDYLLYMMQNQTFGDQLPLYAAANRHNVNVHAISSLGVGANHTFSPSSSIPLTTVYLGHLAENYGEHYVISTPSVQNSVGGCNDFIEDEDDGGDAIIDNDRLNVADVADDVVENVSRDSDDAIVDGVQGTEIHKISNV</sequence>
<organism evidence="1 2">
    <name type="scientific">Stylophora pistillata</name>
    <name type="common">Smooth cauliflower coral</name>
    <dbReference type="NCBI Taxonomy" id="50429"/>
    <lineage>
        <taxon>Eukaryota</taxon>
        <taxon>Metazoa</taxon>
        <taxon>Cnidaria</taxon>
        <taxon>Anthozoa</taxon>
        <taxon>Hexacorallia</taxon>
        <taxon>Scleractinia</taxon>
        <taxon>Astrocoeniina</taxon>
        <taxon>Pocilloporidae</taxon>
        <taxon>Stylophora</taxon>
    </lineage>
</organism>